<dbReference type="InterPro" id="IPR052709">
    <property type="entry name" value="Transposase-MT_Hybrid"/>
</dbReference>
<protein>
    <submittedName>
        <fullName evidence="2">Histone-lysine N-methyltransferase SETMAR</fullName>
    </submittedName>
</protein>
<keyword evidence="3" id="KW-1185">Reference proteome</keyword>
<dbReference type="Proteomes" id="UP000007755">
    <property type="component" value="Unassembled WGS sequence"/>
</dbReference>
<dbReference type="GO" id="GO:0008168">
    <property type="term" value="F:methyltransferase activity"/>
    <property type="evidence" value="ECO:0007669"/>
    <property type="project" value="UniProtKB-KW"/>
</dbReference>
<dbReference type="PANTHER" id="PTHR46060">
    <property type="entry name" value="MARINER MOS1 TRANSPOSASE-LIKE PROTEIN"/>
    <property type="match status" value="1"/>
</dbReference>
<dbReference type="InterPro" id="IPR041426">
    <property type="entry name" value="Mos1_HTH"/>
</dbReference>
<dbReference type="Pfam" id="PF17906">
    <property type="entry name" value="HTH_48"/>
    <property type="match status" value="1"/>
</dbReference>
<dbReference type="OrthoDB" id="10059877at2759"/>
<organism evidence="3">
    <name type="scientific">Acromyrmex echinatior</name>
    <name type="common">Panamanian leafcutter ant</name>
    <name type="synonym">Acromyrmex octospinosus echinatior</name>
    <dbReference type="NCBI Taxonomy" id="103372"/>
    <lineage>
        <taxon>Eukaryota</taxon>
        <taxon>Metazoa</taxon>
        <taxon>Ecdysozoa</taxon>
        <taxon>Arthropoda</taxon>
        <taxon>Hexapoda</taxon>
        <taxon>Insecta</taxon>
        <taxon>Pterygota</taxon>
        <taxon>Neoptera</taxon>
        <taxon>Endopterygota</taxon>
        <taxon>Hymenoptera</taxon>
        <taxon>Apocrita</taxon>
        <taxon>Aculeata</taxon>
        <taxon>Formicoidea</taxon>
        <taxon>Formicidae</taxon>
        <taxon>Myrmicinae</taxon>
        <taxon>Acromyrmex</taxon>
    </lineage>
</organism>
<dbReference type="InterPro" id="IPR036397">
    <property type="entry name" value="RNaseH_sf"/>
</dbReference>
<sequence length="176" mass="20741">MEKQEYRILIKHCFLMGKTSEQSLKWLQKCYPTSAPSRTTVYRWFSEFKMGHTSTEDAPRSGRPKETTNAEIAKQVHRIVLSDRKVKLRELTEAVGISKERAGYILHDVLEMKNLSARWVPRLLTIDQKQQRVDDLTVDLALLQRNGADFFRRFVTMDETWVHYHTPESNRQSAEW</sequence>
<reference evidence="2" key="1">
    <citation type="submission" date="2011-02" db="EMBL/GenBank/DDBJ databases">
        <title>The genome of the leaf-cutting ant Acromyrmex echinatior suggests key adaptations to social evolution and fungus farming.</title>
        <authorList>
            <person name="Nygaard S."/>
            <person name="Zhang G."/>
        </authorList>
    </citation>
    <scope>NUCLEOTIDE SEQUENCE</scope>
</reference>
<evidence type="ECO:0000313" key="3">
    <source>
        <dbReference type="Proteomes" id="UP000007755"/>
    </source>
</evidence>
<gene>
    <name evidence="2" type="ORF">G5I_13659</name>
</gene>
<dbReference type="eggNOG" id="ENOG502S5CC">
    <property type="taxonomic scope" value="Eukaryota"/>
</dbReference>
<name>F4X5M2_ACREC</name>
<feature type="domain" description="Mos1 transposase HTH" evidence="1">
    <location>
        <begin position="3"/>
        <end position="51"/>
    </location>
</feature>
<keyword evidence="2" id="KW-0808">Transferase</keyword>
<dbReference type="AlphaFoldDB" id="F4X5M2"/>
<dbReference type="Gene3D" id="1.10.10.1450">
    <property type="match status" value="1"/>
</dbReference>
<proteinExistence type="predicted"/>
<keyword evidence="2" id="KW-0489">Methyltransferase</keyword>
<dbReference type="InParanoid" id="F4X5M2"/>
<dbReference type="PANTHER" id="PTHR46060:SF1">
    <property type="entry name" value="MARINER MOS1 TRANSPOSASE-LIKE PROTEIN"/>
    <property type="match status" value="1"/>
</dbReference>
<dbReference type="Gene3D" id="3.30.420.10">
    <property type="entry name" value="Ribonuclease H-like superfamily/Ribonuclease H"/>
    <property type="match status" value="1"/>
</dbReference>
<dbReference type="EMBL" id="GL888730">
    <property type="protein sequence ID" value="EGI58227.1"/>
    <property type="molecule type" value="Genomic_DNA"/>
</dbReference>
<accession>F4X5M2</accession>
<dbReference type="GO" id="GO:0003676">
    <property type="term" value="F:nucleic acid binding"/>
    <property type="evidence" value="ECO:0007669"/>
    <property type="project" value="InterPro"/>
</dbReference>
<dbReference type="GO" id="GO:0032259">
    <property type="term" value="P:methylation"/>
    <property type="evidence" value="ECO:0007669"/>
    <property type="project" value="UniProtKB-KW"/>
</dbReference>
<feature type="non-terminal residue" evidence="2">
    <location>
        <position position="176"/>
    </location>
</feature>
<evidence type="ECO:0000313" key="2">
    <source>
        <dbReference type="EMBL" id="EGI58227.1"/>
    </source>
</evidence>
<evidence type="ECO:0000259" key="1">
    <source>
        <dbReference type="Pfam" id="PF17906"/>
    </source>
</evidence>